<dbReference type="EMBL" id="GL698498">
    <property type="protein sequence ID" value="EFY89519.1"/>
    <property type="molecule type" value="Genomic_DNA"/>
</dbReference>
<dbReference type="Proteomes" id="UP000002499">
    <property type="component" value="Unassembled WGS sequence"/>
</dbReference>
<gene>
    <name evidence="1" type="ORF">MAC_04374</name>
</gene>
<accession>E9E3C6</accession>
<dbReference type="AlphaFoldDB" id="E9E3C6"/>
<proteinExistence type="predicted"/>
<dbReference type="GeneID" id="19248685"/>
<dbReference type="STRING" id="655827.E9E3C6"/>
<sequence>MSFQFPKTVHQWRSQVTKFSLHNSSSQNVKCESGSKIAYEQFLLLRTLWNARLDAEEFDKHCEIEGWITPRILKKAKSSLEGLQSWKHYEESFLPPFNAATGRGTAQGSFALVRYYQQLSLTQIEAPMYQPKVEFSPRRLRSHGQKAGPPGLLHVVQVVQQKAQ</sequence>
<keyword evidence="2" id="KW-1185">Reference proteome</keyword>
<organism evidence="2">
    <name type="scientific">Metarhizium acridum (strain CQMa 102)</name>
    <dbReference type="NCBI Taxonomy" id="655827"/>
    <lineage>
        <taxon>Eukaryota</taxon>
        <taxon>Fungi</taxon>
        <taxon>Dikarya</taxon>
        <taxon>Ascomycota</taxon>
        <taxon>Pezizomycotina</taxon>
        <taxon>Sordariomycetes</taxon>
        <taxon>Hypocreomycetidae</taxon>
        <taxon>Hypocreales</taxon>
        <taxon>Clavicipitaceae</taxon>
        <taxon>Metarhizium</taxon>
    </lineage>
</organism>
<dbReference type="InParanoid" id="E9E3C6"/>
<evidence type="ECO:0000313" key="2">
    <source>
        <dbReference type="Proteomes" id="UP000002499"/>
    </source>
</evidence>
<reference evidence="1 2" key="1">
    <citation type="journal article" date="2011" name="PLoS Genet.">
        <title>Genome sequencing and comparative transcriptomics of the model entomopathogenic fungi Metarhizium anisopliae and M. acridum.</title>
        <authorList>
            <person name="Gao Q."/>
            <person name="Jin K."/>
            <person name="Ying S.H."/>
            <person name="Zhang Y."/>
            <person name="Xiao G."/>
            <person name="Shang Y."/>
            <person name="Duan Z."/>
            <person name="Hu X."/>
            <person name="Xie X.Q."/>
            <person name="Zhou G."/>
            <person name="Peng G."/>
            <person name="Luo Z."/>
            <person name="Huang W."/>
            <person name="Wang B."/>
            <person name="Fang W."/>
            <person name="Wang S."/>
            <person name="Zhong Y."/>
            <person name="Ma L.J."/>
            <person name="St Leger R.J."/>
            <person name="Zhao G.P."/>
            <person name="Pei Y."/>
            <person name="Feng M.G."/>
            <person name="Xia Y."/>
            <person name="Wang C."/>
        </authorList>
    </citation>
    <scope>NUCLEOTIDE SEQUENCE [LARGE SCALE GENOMIC DNA]</scope>
    <source>
        <strain evidence="1 2">CQMa 102</strain>
    </source>
</reference>
<evidence type="ECO:0000313" key="1">
    <source>
        <dbReference type="EMBL" id="EFY89519.1"/>
    </source>
</evidence>
<dbReference type="KEGG" id="maw:19248685"/>
<dbReference type="HOGENOM" id="CLU_1619424_0_0_1"/>
<name>E9E3C6_METAQ</name>
<dbReference type="OrthoDB" id="3508621at2759"/>
<protein>
    <submittedName>
        <fullName evidence="1">Uncharacterized protein</fullName>
    </submittedName>
</protein>